<accession>C2L0X9</accession>
<evidence type="ECO:0000313" key="1">
    <source>
        <dbReference type="EMBL" id="EEJ50324.1"/>
    </source>
</evidence>
<dbReference type="eggNOG" id="ENOG5032S4Q">
    <property type="taxonomic scope" value="Bacteria"/>
</dbReference>
<protein>
    <submittedName>
        <fullName evidence="1">Uncharacterized protein</fullName>
    </submittedName>
</protein>
<keyword evidence="2" id="KW-1185">Reference proteome</keyword>
<reference evidence="1 2" key="1">
    <citation type="submission" date="2009-04" db="EMBL/GenBank/DDBJ databases">
        <authorList>
            <person name="Qin X."/>
            <person name="Bachman B."/>
            <person name="Battles P."/>
            <person name="Bell A."/>
            <person name="Bess C."/>
            <person name="Bickham C."/>
            <person name="Chaboub L."/>
            <person name="Chen D."/>
            <person name="Coyle M."/>
            <person name="Deiros D.R."/>
            <person name="Dinh H."/>
            <person name="Forbes L."/>
            <person name="Fowler G."/>
            <person name="Francisco L."/>
            <person name="Fu Q."/>
            <person name="Gubbala S."/>
            <person name="Hale W."/>
            <person name="Han Y."/>
            <person name="Hemphill L."/>
            <person name="Highlander S.K."/>
            <person name="Hirani K."/>
            <person name="Hogues M."/>
            <person name="Jackson L."/>
            <person name="Jakkamsetti A."/>
            <person name="Javaid M."/>
            <person name="Jiang H."/>
            <person name="Korchina V."/>
            <person name="Kovar C."/>
            <person name="Lara F."/>
            <person name="Lee S."/>
            <person name="Mata R."/>
            <person name="Mathew T."/>
            <person name="Moen C."/>
            <person name="Morales K."/>
            <person name="Munidasa M."/>
            <person name="Nazareth L."/>
            <person name="Ngo R."/>
            <person name="Nguyen L."/>
            <person name="Okwuonu G."/>
            <person name="Ongeri F."/>
            <person name="Patil S."/>
            <person name="Petrosino J."/>
            <person name="Pham C."/>
            <person name="Pham P."/>
            <person name="Pu L.-L."/>
            <person name="Puazo M."/>
            <person name="Raj R."/>
            <person name="Reid J."/>
            <person name="Rouhana J."/>
            <person name="Saada N."/>
            <person name="Shang Y."/>
            <person name="Simmons D."/>
            <person name="Thornton R."/>
            <person name="Warren J."/>
            <person name="Weissenberger G."/>
            <person name="Zhang J."/>
            <person name="Zhang L."/>
            <person name="Zhou C."/>
            <person name="Zhu D."/>
            <person name="Muzny D."/>
            <person name="Worley K."/>
            <person name="Gibbs R."/>
        </authorList>
    </citation>
    <scope>NUCLEOTIDE SEQUENCE [LARGE SCALE GENOMIC DNA]</scope>
    <source>
        <strain evidence="1 2">F0268</strain>
    </source>
</reference>
<proteinExistence type="predicted"/>
<dbReference type="EMBL" id="ACKX01000224">
    <property type="protein sequence ID" value="EEJ50324.1"/>
    <property type="molecule type" value="Genomic_DNA"/>
</dbReference>
<dbReference type="InParanoid" id="C2L0X9"/>
<dbReference type="AlphaFoldDB" id="C2L0X9"/>
<comment type="caution">
    <text evidence="1">The sequence shown here is derived from an EMBL/GenBank/DDBJ whole genome shotgun (WGS) entry which is preliminary data.</text>
</comment>
<dbReference type="Proteomes" id="UP000004121">
    <property type="component" value="Unassembled WGS sequence"/>
</dbReference>
<gene>
    <name evidence="1" type="ORF">HMPREF6123_2398</name>
</gene>
<dbReference type="STRING" id="585501.HMPREF6123_2398"/>
<sequence length="93" mass="10814">MFKGVFMFRMSGTLRKDNKILASCVSRQEGSGSRTEKVFKALEEICQHLDLAVPIWLPARIEEFKQRSKTVFMEDSFMEDIPFDSFSIEVIEE</sequence>
<evidence type="ECO:0000313" key="2">
    <source>
        <dbReference type="Proteomes" id="UP000004121"/>
    </source>
</evidence>
<dbReference type="HOGENOM" id="CLU_172580_0_0_9"/>
<name>C2L0X9_9FIRM</name>
<organism evidence="1 2">
    <name type="scientific">Oribacterium sinus F0268</name>
    <dbReference type="NCBI Taxonomy" id="585501"/>
    <lineage>
        <taxon>Bacteria</taxon>
        <taxon>Bacillati</taxon>
        <taxon>Bacillota</taxon>
        <taxon>Clostridia</taxon>
        <taxon>Lachnospirales</taxon>
        <taxon>Lachnospiraceae</taxon>
        <taxon>Oribacterium</taxon>
    </lineage>
</organism>